<keyword evidence="4 10" id="KW-0812">Transmembrane</keyword>
<accession>A0A8N1S702</accession>
<evidence type="ECO:0000256" key="10">
    <source>
        <dbReference type="RuleBase" id="RU351113"/>
    </source>
</evidence>
<evidence type="ECO:0000256" key="2">
    <source>
        <dbReference type="ARBA" id="ARBA00022475"/>
    </source>
</evidence>
<evidence type="ECO:0000256" key="8">
    <source>
        <dbReference type="ARBA" id="ARBA00023170"/>
    </source>
</evidence>
<feature type="transmembrane region" description="Helical" evidence="10">
    <location>
        <begin position="127"/>
        <end position="148"/>
    </location>
</feature>
<dbReference type="PANTHER" id="PTHR21137:SF35">
    <property type="entry name" value="ODORANT RECEPTOR 19A-RELATED"/>
    <property type="match status" value="1"/>
</dbReference>
<evidence type="ECO:0000256" key="9">
    <source>
        <dbReference type="ARBA" id="ARBA00023224"/>
    </source>
</evidence>
<name>A0A8N1S702_9HYME</name>
<feature type="transmembrane region" description="Helical" evidence="10">
    <location>
        <begin position="299"/>
        <end position="321"/>
    </location>
</feature>
<evidence type="ECO:0000256" key="1">
    <source>
        <dbReference type="ARBA" id="ARBA00004651"/>
    </source>
</evidence>
<comment type="subcellular location">
    <subcellularLocation>
        <location evidence="1 10">Cell membrane</location>
        <topology evidence="1 10">Multi-pass membrane protein</topology>
    </subcellularLocation>
</comment>
<dbReference type="GO" id="GO:0004984">
    <property type="term" value="F:olfactory receptor activity"/>
    <property type="evidence" value="ECO:0007669"/>
    <property type="project" value="InterPro"/>
</dbReference>
<keyword evidence="3 10" id="KW-0716">Sensory transduction</keyword>
<keyword evidence="2" id="KW-1003">Cell membrane</keyword>
<keyword evidence="5 10" id="KW-0552">Olfaction</keyword>
<evidence type="ECO:0000256" key="3">
    <source>
        <dbReference type="ARBA" id="ARBA00022606"/>
    </source>
</evidence>
<dbReference type="Pfam" id="PF02949">
    <property type="entry name" value="7tm_6"/>
    <property type="match status" value="1"/>
</dbReference>
<feature type="transmembrane region" description="Helical" evidence="10">
    <location>
        <begin position="68"/>
        <end position="87"/>
    </location>
</feature>
<keyword evidence="7 10" id="KW-0472">Membrane</keyword>
<evidence type="ECO:0000313" key="11">
    <source>
        <dbReference type="Proteomes" id="UP000504615"/>
    </source>
</evidence>
<dbReference type="Proteomes" id="UP000504615">
    <property type="component" value="Unplaced"/>
</dbReference>
<keyword evidence="11" id="KW-1185">Reference proteome</keyword>
<comment type="caution">
    <text evidence="10">Lacks conserved residue(s) required for the propagation of feature annotation.</text>
</comment>
<evidence type="ECO:0000256" key="6">
    <source>
        <dbReference type="ARBA" id="ARBA00022989"/>
    </source>
</evidence>
<feature type="transmembrane region" description="Helical" evidence="10">
    <location>
        <begin position="169"/>
        <end position="189"/>
    </location>
</feature>
<dbReference type="AlphaFoldDB" id="A0A8N1S702"/>
<evidence type="ECO:0000313" key="12">
    <source>
        <dbReference type="RefSeq" id="XP_025074590.1"/>
    </source>
</evidence>
<feature type="transmembrane region" description="Helical" evidence="10">
    <location>
        <begin position="32"/>
        <end position="56"/>
    </location>
</feature>
<dbReference type="OrthoDB" id="8185860at2759"/>
<sequence length="398" mass="46209">MNFQSVNLLNVRLNTFSGNLLPMTSDDTQFSIVWKIYSGFVWLIELIRAVSLIPGIMHVSRGKTLEDATVAIVFTIEVIFMVMRIQFRGTLVREFIQKLNDILRTEDEIMKNVVTMTMEPMKIPLNFYWFTGLVAVIVWGSIPLMLLFKKTSFYYEDYRMPVAFSKQPFSTEVFLLGSLFISIASMYMFSKKVGLDVYMIHLVLMITTQYRYIAVKLEEIFRNGNSEDECNSSKERHSKRKDLWTERELRAICRHHNTVIHLSFTLKKLLSLNFSLIYVNSILRFSFIGIMLSTVLSTIFIEGFSILIFACAEIVQFYVLCSSVQQLLDASTKMTDLAFHKNWYQFGTPIKRTFMLMILGNNLECKLAAFEKFNLSLPSFMTVMNQAYSIALLFLKMK</sequence>
<keyword evidence="8 10" id="KW-0675">Receptor</keyword>
<protein>
    <recommendedName>
        <fullName evidence="10">Odorant receptor</fullName>
    </recommendedName>
</protein>
<dbReference type="GO" id="GO:0005886">
    <property type="term" value="C:plasma membrane"/>
    <property type="evidence" value="ECO:0007669"/>
    <property type="project" value="UniProtKB-SubCell"/>
</dbReference>
<dbReference type="PANTHER" id="PTHR21137">
    <property type="entry name" value="ODORANT RECEPTOR"/>
    <property type="match status" value="1"/>
</dbReference>
<dbReference type="InterPro" id="IPR004117">
    <property type="entry name" value="7tm6_olfct_rcpt"/>
</dbReference>
<keyword evidence="9 10" id="KW-0807">Transducer</keyword>
<reference evidence="12" key="1">
    <citation type="submission" date="2025-08" db="UniProtKB">
        <authorList>
            <consortium name="RefSeq"/>
        </authorList>
    </citation>
    <scope>IDENTIFICATION</scope>
</reference>
<proteinExistence type="inferred from homology"/>
<dbReference type="GO" id="GO:0007165">
    <property type="term" value="P:signal transduction"/>
    <property type="evidence" value="ECO:0007669"/>
    <property type="project" value="UniProtKB-KW"/>
</dbReference>
<gene>
    <name evidence="12" type="primary">LOC105429266</name>
</gene>
<dbReference type="RefSeq" id="XP_025074590.1">
    <property type="nucleotide sequence ID" value="XM_025218805.1"/>
</dbReference>
<feature type="transmembrane region" description="Helical" evidence="10">
    <location>
        <begin position="270"/>
        <end position="293"/>
    </location>
</feature>
<organism evidence="11 12">
    <name type="scientific">Pogonomyrmex barbatus</name>
    <name type="common">red harvester ant</name>
    <dbReference type="NCBI Taxonomy" id="144034"/>
    <lineage>
        <taxon>Eukaryota</taxon>
        <taxon>Metazoa</taxon>
        <taxon>Ecdysozoa</taxon>
        <taxon>Arthropoda</taxon>
        <taxon>Hexapoda</taxon>
        <taxon>Insecta</taxon>
        <taxon>Pterygota</taxon>
        <taxon>Neoptera</taxon>
        <taxon>Endopterygota</taxon>
        <taxon>Hymenoptera</taxon>
        <taxon>Apocrita</taxon>
        <taxon>Aculeata</taxon>
        <taxon>Formicoidea</taxon>
        <taxon>Formicidae</taxon>
        <taxon>Myrmicinae</taxon>
        <taxon>Pogonomyrmex</taxon>
    </lineage>
</organism>
<comment type="similarity">
    <text evidence="10">Belongs to the insect chemoreceptor superfamily. Heteromeric odorant receptor channel (TC 1.A.69) family.</text>
</comment>
<dbReference type="GO" id="GO:0005549">
    <property type="term" value="F:odorant binding"/>
    <property type="evidence" value="ECO:0007669"/>
    <property type="project" value="InterPro"/>
</dbReference>
<evidence type="ECO:0000256" key="7">
    <source>
        <dbReference type="ARBA" id="ARBA00023136"/>
    </source>
</evidence>
<keyword evidence="6 10" id="KW-1133">Transmembrane helix</keyword>
<evidence type="ECO:0000256" key="5">
    <source>
        <dbReference type="ARBA" id="ARBA00022725"/>
    </source>
</evidence>
<dbReference type="GeneID" id="105429266"/>
<evidence type="ECO:0000256" key="4">
    <source>
        <dbReference type="ARBA" id="ARBA00022692"/>
    </source>
</evidence>